<organism evidence="2 3">
    <name type="scientific">Blattamonas nauphoetae</name>
    <dbReference type="NCBI Taxonomy" id="2049346"/>
    <lineage>
        <taxon>Eukaryota</taxon>
        <taxon>Metamonada</taxon>
        <taxon>Preaxostyla</taxon>
        <taxon>Oxymonadida</taxon>
        <taxon>Blattamonas</taxon>
    </lineage>
</organism>
<reference evidence="2 3" key="1">
    <citation type="journal article" date="2022" name="bioRxiv">
        <title>Genomics of Preaxostyla Flagellates Illuminates Evolutionary Transitions and the Path Towards Mitochondrial Loss.</title>
        <authorList>
            <person name="Novak L.V.F."/>
            <person name="Treitli S.C."/>
            <person name="Pyrih J."/>
            <person name="Halakuc P."/>
            <person name="Pipaliya S.V."/>
            <person name="Vacek V."/>
            <person name="Brzon O."/>
            <person name="Soukal P."/>
            <person name="Eme L."/>
            <person name="Dacks J.B."/>
            <person name="Karnkowska A."/>
            <person name="Elias M."/>
            <person name="Hampl V."/>
        </authorList>
    </citation>
    <scope>NUCLEOTIDE SEQUENCE [LARGE SCALE GENOMIC DNA]</scope>
    <source>
        <strain evidence="2">NAU3</strain>
        <tissue evidence="2">Gut</tissue>
    </source>
</reference>
<comment type="caution">
    <text evidence="2">The sequence shown here is derived from an EMBL/GenBank/DDBJ whole genome shotgun (WGS) entry which is preliminary data.</text>
</comment>
<gene>
    <name evidence="2" type="ORF">BLNAU_3110</name>
</gene>
<evidence type="ECO:0000256" key="1">
    <source>
        <dbReference type="SAM" id="MobiDB-lite"/>
    </source>
</evidence>
<feature type="region of interest" description="Disordered" evidence="1">
    <location>
        <begin position="81"/>
        <end position="100"/>
    </location>
</feature>
<feature type="compositionally biased region" description="Basic residues" evidence="1">
    <location>
        <begin position="90"/>
        <end position="100"/>
    </location>
</feature>
<accession>A0ABQ9YE54</accession>
<name>A0ABQ9YE54_9EUKA</name>
<protein>
    <submittedName>
        <fullName evidence="2">Uncharacterized protein</fullName>
    </submittedName>
</protein>
<dbReference type="Proteomes" id="UP001281761">
    <property type="component" value="Unassembled WGS sequence"/>
</dbReference>
<dbReference type="EMBL" id="JARBJD010000013">
    <property type="protein sequence ID" value="KAK2962054.1"/>
    <property type="molecule type" value="Genomic_DNA"/>
</dbReference>
<evidence type="ECO:0000313" key="2">
    <source>
        <dbReference type="EMBL" id="KAK2962054.1"/>
    </source>
</evidence>
<proteinExistence type="predicted"/>
<sequence>MLTHKSKTAEEMMILPPSSLRALHPVQVAEGRWSSRHPLREGSVVWAGDGAEAEGDGKDQHCSVGRCDRLEPFRLPKNKICTYPHPPNTHTRRTTNSRRLHSQAAVGGCARTDCRQTQNRCTRNAQANSVLEAVEQKKKNNQKYSDFVTNPRQKRSISEKGVNAGLVRTVGRSTAENSRFPTIDDPFTDINLGLDSDQLDTDAPEPLVPHQAEPPTLVKHTRLVARPPFSPPNFHSNNSIHLSILFVLYDTIEAAILSTFPPPMPKANTLHNTWSL</sequence>
<keyword evidence="3" id="KW-1185">Reference proteome</keyword>
<evidence type="ECO:0000313" key="3">
    <source>
        <dbReference type="Proteomes" id="UP001281761"/>
    </source>
</evidence>